<proteinExistence type="predicted"/>
<dbReference type="Proteomes" id="UP001054837">
    <property type="component" value="Unassembled WGS sequence"/>
</dbReference>
<protein>
    <submittedName>
        <fullName evidence="1">Uncharacterized protein</fullName>
    </submittedName>
</protein>
<dbReference type="AlphaFoldDB" id="A0AAV4RW61"/>
<gene>
    <name evidence="1" type="ORF">CDAR_10341</name>
</gene>
<comment type="caution">
    <text evidence="1">The sequence shown here is derived from an EMBL/GenBank/DDBJ whole genome shotgun (WGS) entry which is preliminary data.</text>
</comment>
<accession>A0AAV4RW61</accession>
<reference evidence="1 2" key="1">
    <citation type="submission" date="2021-06" db="EMBL/GenBank/DDBJ databases">
        <title>Caerostris darwini draft genome.</title>
        <authorList>
            <person name="Kono N."/>
            <person name="Arakawa K."/>
        </authorList>
    </citation>
    <scope>NUCLEOTIDE SEQUENCE [LARGE SCALE GENOMIC DNA]</scope>
</reference>
<sequence length="98" mass="10933">MVGSDNGYCPNMWHNLRTFFACFRWISMGNIEVFKGCSVSMLEGVTDHINPLGGGWFLFVEGGPLIKIEYDCEIRNLAGAFDNFISGVCDKQGLECKL</sequence>
<name>A0AAV4RW61_9ARAC</name>
<keyword evidence="2" id="KW-1185">Reference proteome</keyword>
<dbReference type="EMBL" id="BPLQ01006727">
    <property type="protein sequence ID" value="GIY24677.1"/>
    <property type="molecule type" value="Genomic_DNA"/>
</dbReference>
<evidence type="ECO:0000313" key="1">
    <source>
        <dbReference type="EMBL" id="GIY24677.1"/>
    </source>
</evidence>
<evidence type="ECO:0000313" key="2">
    <source>
        <dbReference type="Proteomes" id="UP001054837"/>
    </source>
</evidence>
<organism evidence="1 2">
    <name type="scientific">Caerostris darwini</name>
    <dbReference type="NCBI Taxonomy" id="1538125"/>
    <lineage>
        <taxon>Eukaryota</taxon>
        <taxon>Metazoa</taxon>
        <taxon>Ecdysozoa</taxon>
        <taxon>Arthropoda</taxon>
        <taxon>Chelicerata</taxon>
        <taxon>Arachnida</taxon>
        <taxon>Araneae</taxon>
        <taxon>Araneomorphae</taxon>
        <taxon>Entelegynae</taxon>
        <taxon>Araneoidea</taxon>
        <taxon>Araneidae</taxon>
        <taxon>Caerostris</taxon>
    </lineage>
</organism>